<dbReference type="SUPFAM" id="SSF53335">
    <property type="entry name" value="S-adenosyl-L-methionine-dependent methyltransferases"/>
    <property type="match status" value="1"/>
</dbReference>
<dbReference type="Proteomes" id="UP000178636">
    <property type="component" value="Unassembled WGS sequence"/>
</dbReference>
<dbReference type="InterPro" id="IPR029063">
    <property type="entry name" value="SAM-dependent_MTases_sf"/>
</dbReference>
<reference evidence="1 2" key="1">
    <citation type="journal article" date="2016" name="Nat. Commun.">
        <title>Thousands of microbial genomes shed light on interconnected biogeochemical processes in an aquifer system.</title>
        <authorList>
            <person name="Anantharaman K."/>
            <person name="Brown C.T."/>
            <person name="Hug L.A."/>
            <person name="Sharon I."/>
            <person name="Castelle C.J."/>
            <person name="Probst A.J."/>
            <person name="Thomas B.C."/>
            <person name="Singh A."/>
            <person name="Wilkins M.J."/>
            <person name="Karaoz U."/>
            <person name="Brodie E.L."/>
            <person name="Williams K.H."/>
            <person name="Hubbard S.S."/>
            <person name="Banfield J.F."/>
        </authorList>
    </citation>
    <scope>NUCLEOTIDE SEQUENCE [LARGE SCALE GENOMIC DNA]</scope>
</reference>
<name>A0A1G2DFV9_9BACT</name>
<proteinExistence type="predicted"/>
<dbReference type="STRING" id="1798664.A3C93_04850"/>
<evidence type="ECO:0000313" key="2">
    <source>
        <dbReference type="Proteomes" id="UP000178636"/>
    </source>
</evidence>
<dbReference type="Gene3D" id="3.40.50.150">
    <property type="entry name" value="Vaccinia Virus protein VP39"/>
    <property type="match status" value="1"/>
</dbReference>
<dbReference type="EMBL" id="MHLO01000018">
    <property type="protein sequence ID" value="OGZ12489.1"/>
    <property type="molecule type" value="Genomic_DNA"/>
</dbReference>
<evidence type="ECO:0008006" key="3">
    <source>
        <dbReference type="Google" id="ProtNLM"/>
    </source>
</evidence>
<sequence>MEHLEQAELHAVEIHRILRAGGKLLLTTPSPRSKPVLEFLAFRLGVIDAGEIRDHKHYFDEKELRAILARAGFAPREIRYRPFLFGLNQFIVATKT</sequence>
<comment type="caution">
    <text evidence="1">The sequence shown here is derived from an EMBL/GenBank/DDBJ whole genome shotgun (WGS) entry which is preliminary data.</text>
</comment>
<protein>
    <recommendedName>
        <fullName evidence="3">Methyltransferase type 11 domain-containing protein</fullName>
    </recommendedName>
</protein>
<organism evidence="1 2">
    <name type="scientific">Candidatus Lloydbacteria bacterium RIFCSPHIGHO2_02_FULL_54_17</name>
    <dbReference type="NCBI Taxonomy" id="1798664"/>
    <lineage>
        <taxon>Bacteria</taxon>
        <taxon>Candidatus Lloydiibacteriota</taxon>
    </lineage>
</organism>
<evidence type="ECO:0000313" key="1">
    <source>
        <dbReference type="EMBL" id="OGZ12489.1"/>
    </source>
</evidence>
<accession>A0A1G2DFV9</accession>
<dbReference type="AlphaFoldDB" id="A0A1G2DFV9"/>
<gene>
    <name evidence="1" type="ORF">A3C93_04850</name>
</gene>